<proteinExistence type="inferred from homology"/>
<dbReference type="Proteomes" id="UP000189883">
    <property type="component" value="Chromosome"/>
</dbReference>
<gene>
    <name evidence="10" type="primary">algA</name>
    <name evidence="10" type="ORF">AB406_1141</name>
</gene>
<evidence type="ECO:0000259" key="9">
    <source>
        <dbReference type="Pfam" id="PF22640"/>
    </source>
</evidence>
<dbReference type="Gene3D" id="3.90.550.10">
    <property type="entry name" value="Spore Coat Polysaccharide Biosynthesis Protein SpsA, Chain A"/>
    <property type="match status" value="1"/>
</dbReference>
<evidence type="ECO:0000259" key="8">
    <source>
        <dbReference type="Pfam" id="PF00483"/>
    </source>
</evidence>
<dbReference type="InterPro" id="IPR054566">
    <property type="entry name" value="ManC/GMP-like_b-helix"/>
</dbReference>
<dbReference type="AlphaFoldDB" id="A0A1S7DSL0"/>
<feature type="domain" description="Nucleotidyl transferase" evidence="8">
    <location>
        <begin position="10"/>
        <end position="286"/>
    </location>
</feature>
<comment type="catalytic activity">
    <reaction evidence="7">
        <text>alpha-D-mannose 1-phosphate + GTP + H(+) = GDP-alpha-D-mannose + diphosphate</text>
        <dbReference type="Rhea" id="RHEA:15229"/>
        <dbReference type="ChEBI" id="CHEBI:15378"/>
        <dbReference type="ChEBI" id="CHEBI:33019"/>
        <dbReference type="ChEBI" id="CHEBI:37565"/>
        <dbReference type="ChEBI" id="CHEBI:57527"/>
        <dbReference type="ChEBI" id="CHEBI:58409"/>
        <dbReference type="EC" id="2.7.7.13"/>
    </reaction>
</comment>
<dbReference type="Pfam" id="PF22640">
    <property type="entry name" value="ManC_GMP_beta-helix"/>
    <property type="match status" value="1"/>
</dbReference>
<accession>A0A1S7DSL0</accession>
<dbReference type="EC" id="2.7.7.13" evidence="2"/>
<keyword evidence="6" id="KW-0342">GTP-binding</keyword>
<name>A0A1S7DSL0_RIEAN</name>
<evidence type="ECO:0000256" key="4">
    <source>
        <dbReference type="ARBA" id="ARBA00022695"/>
    </source>
</evidence>
<dbReference type="SUPFAM" id="SSF159283">
    <property type="entry name" value="Guanosine diphospho-D-mannose pyrophosphorylase/mannose-6-phosphate isomerase linker domain"/>
    <property type="match status" value="1"/>
</dbReference>
<keyword evidence="3" id="KW-0808">Transferase</keyword>
<evidence type="ECO:0000256" key="5">
    <source>
        <dbReference type="ARBA" id="ARBA00022741"/>
    </source>
</evidence>
<dbReference type="Pfam" id="PF00483">
    <property type="entry name" value="NTP_transferase"/>
    <property type="match status" value="1"/>
</dbReference>
<evidence type="ECO:0000256" key="1">
    <source>
        <dbReference type="ARBA" id="ARBA00006115"/>
    </source>
</evidence>
<keyword evidence="5" id="KW-0547">Nucleotide-binding</keyword>
<feature type="domain" description="MannoseP isomerase/GMP-like beta-helix" evidence="9">
    <location>
        <begin position="303"/>
        <end position="350"/>
    </location>
</feature>
<evidence type="ECO:0000256" key="7">
    <source>
        <dbReference type="ARBA" id="ARBA00047343"/>
    </source>
</evidence>
<evidence type="ECO:0000256" key="2">
    <source>
        <dbReference type="ARBA" id="ARBA00012387"/>
    </source>
</evidence>
<evidence type="ECO:0000313" key="11">
    <source>
        <dbReference type="Proteomes" id="UP000189883"/>
    </source>
</evidence>
<dbReference type="EMBL" id="CP011859">
    <property type="protein sequence ID" value="AQY22090.1"/>
    <property type="molecule type" value="Genomic_DNA"/>
</dbReference>
<organism evidence="10 11">
    <name type="scientific">Riemerella anatipestifer</name>
    <name type="common">Moraxella anatipestifer</name>
    <dbReference type="NCBI Taxonomy" id="34085"/>
    <lineage>
        <taxon>Bacteria</taxon>
        <taxon>Pseudomonadati</taxon>
        <taxon>Bacteroidota</taxon>
        <taxon>Flavobacteriia</taxon>
        <taxon>Flavobacteriales</taxon>
        <taxon>Weeksellaceae</taxon>
        <taxon>Riemerella</taxon>
    </lineage>
</organism>
<dbReference type="InterPro" id="IPR051161">
    <property type="entry name" value="Mannose-6P_isomerase_type2"/>
</dbReference>
<dbReference type="GO" id="GO:0004475">
    <property type="term" value="F:mannose-1-phosphate guanylyltransferase (GTP) activity"/>
    <property type="evidence" value="ECO:0007669"/>
    <property type="project" value="UniProtKB-EC"/>
</dbReference>
<protein>
    <recommendedName>
        <fullName evidence="2">mannose-1-phosphate guanylyltransferase</fullName>
        <ecNumber evidence="2">2.7.7.13</ecNumber>
    </recommendedName>
</protein>
<reference evidence="10 11" key="1">
    <citation type="submission" date="2015-06" db="EMBL/GenBank/DDBJ databases">
        <title>R. anatipestifer strain HXb2 is the most virulent strain so far, and the genome sequence would help us uncover the pathogenesis.</title>
        <authorList>
            <person name="Hu Q."/>
            <person name="Qi J."/>
            <person name="Bo H."/>
            <person name="Liu G."/>
            <person name="Tao M."/>
            <person name="Ding Y."/>
            <person name="Xue Y."/>
        </authorList>
    </citation>
    <scope>NUCLEOTIDE SEQUENCE [LARGE SCALE GENOMIC DNA]</scope>
    <source>
        <strain evidence="10 11">HXb2</strain>
    </source>
</reference>
<comment type="similarity">
    <text evidence="1">Belongs to the mannose-6-phosphate isomerase type 2 family.</text>
</comment>
<dbReference type="SUPFAM" id="SSF53448">
    <property type="entry name" value="Nucleotide-diphospho-sugar transferases"/>
    <property type="match status" value="1"/>
</dbReference>
<evidence type="ECO:0000313" key="10">
    <source>
        <dbReference type="EMBL" id="AQY22090.1"/>
    </source>
</evidence>
<dbReference type="GO" id="GO:0009298">
    <property type="term" value="P:GDP-mannose biosynthetic process"/>
    <property type="evidence" value="ECO:0007669"/>
    <property type="project" value="TreeGrafter"/>
</dbReference>
<keyword evidence="4" id="KW-0548">Nucleotidyltransferase</keyword>
<dbReference type="InterPro" id="IPR049577">
    <property type="entry name" value="GMPP_N"/>
</dbReference>
<evidence type="ECO:0000256" key="6">
    <source>
        <dbReference type="ARBA" id="ARBA00023134"/>
    </source>
</evidence>
<dbReference type="FunFam" id="3.90.550.10:FF:000046">
    <property type="entry name" value="Mannose-1-phosphate guanylyltransferase (GDP)"/>
    <property type="match status" value="1"/>
</dbReference>
<dbReference type="PANTHER" id="PTHR46390:SF1">
    <property type="entry name" value="MANNOSE-1-PHOSPHATE GUANYLYLTRANSFERASE"/>
    <property type="match status" value="1"/>
</dbReference>
<sequence length="362" mass="40984">MEYNKNHYCVIMAGGIGSRFWPLSTQSYPKQFQDILGVGRTMIQQTYDRVSKLISAENIFVITNKEYVSLTLEQLPNLPPQNIIGEPMMKNTAACNIYMANIIAEQNPDAQIIVTPADHLILKEDRFLDKALLGLNVAAENDYLITLGITPTRPDTGYGYIQFVEGKGIPLLKVKTFTEKPNLEIAKTFLEAGDFLWNAGIFIWSAKSIIKAFSKHLPEMKHLFDECDYDANETEPNCIEKIYPKAEKISIDNGIMEKADNVYVIPADLGWSDLGTWNSVYDNAEKNDEQNSTNSKYILTYNSKGNVIRLKESNKLAIIDGLQDYIVVDTEKALLICPRENDQKIKNFVLDLKNIKNGEDFM</sequence>
<dbReference type="GO" id="GO:0005525">
    <property type="term" value="F:GTP binding"/>
    <property type="evidence" value="ECO:0007669"/>
    <property type="project" value="UniProtKB-KW"/>
</dbReference>
<dbReference type="PANTHER" id="PTHR46390">
    <property type="entry name" value="MANNOSE-1-PHOSPHATE GUANYLYLTRANSFERASE"/>
    <property type="match status" value="1"/>
</dbReference>
<dbReference type="InterPro" id="IPR029044">
    <property type="entry name" value="Nucleotide-diphossugar_trans"/>
</dbReference>
<dbReference type="RefSeq" id="WP_079207332.1">
    <property type="nucleotide sequence ID" value="NZ_CP011859.1"/>
</dbReference>
<evidence type="ECO:0000256" key="3">
    <source>
        <dbReference type="ARBA" id="ARBA00022679"/>
    </source>
</evidence>
<dbReference type="InterPro" id="IPR005835">
    <property type="entry name" value="NTP_transferase_dom"/>
</dbReference>
<dbReference type="CDD" id="cd02509">
    <property type="entry name" value="GDP-M1P_Guanylyltransferase"/>
    <property type="match status" value="1"/>
</dbReference>